<dbReference type="AlphaFoldDB" id="A0AA40LE83"/>
<dbReference type="GO" id="GO:0008308">
    <property type="term" value="F:voltage-gated monoatomic anion channel activity"/>
    <property type="evidence" value="ECO:0007669"/>
    <property type="project" value="TreeGrafter"/>
</dbReference>
<evidence type="ECO:0000256" key="6">
    <source>
        <dbReference type="ARBA" id="ARBA00024145"/>
    </source>
</evidence>
<keyword evidence="4 9" id="KW-1133">Transmembrane helix</keyword>
<feature type="transmembrane region" description="Helical" evidence="9">
    <location>
        <begin position="6"/>
        <end position="21"/>
    </location>
</feature>
<dbReference type="PANTHER" id="PTHR15948">
    <property type="entry name" value="G-PROTEIN COUPLED RECEPTOR 89-RELATED"/>
    <property type="match status" value="1"/>
</dbReference>
<comment type="catalytic activity">
    <reaction evidence="6">
        <text>iodide(out) = iodide(in)</text>
        <dbReference type="Rhea" id="RHEA:66324"/>
        <dbReference type="ChEBI" id="CHEBI:16382"/>
    </reaction>
</comment>
<sequence length="381" mass="44065">METWRILFFGFGWLFFMRQLFKDYEVRQYVVQVIFSVTFAFSCTMFELIIFEILGVLNSSSRYFHWKLNLCVILLILVFLVPFYIGYFIVSNIRLWILSIEQLISRVGVIGVTLMALLSGFGAVNCPYTYMSYFLRNVTDVDILALERRLLQTMDMIISKKKRMAMTRRTMFQKGEVHNKPSGFWGMIKSITTSAPGSENLTLIQQEVDALEELSRQLFLETADLHATKATINIVFDRVGKTDPVTRGIEITVNYLGIQFDVKFWSQHISFILVGIIIVTSIRGLLITLTKFFYAISSSKSSNVIVLLLAQIMGMYFVSSVLLIRMSMPLEYRTIITEVLGELQFNFYHRWFDVIFLVSALSSILFLYLAHKQAPEKHMTP</sequence>
<feature type="transmembrane region" description="Helical" evidence="9">
    <location>
        <begin position="306"/>
        <end position="328"/>
    </location>
</feature>
<comment type="catalytic activity">
    <reaction evidence="8">
        <text>fluoride(in) = fluoride(out)</text>
        <dbReference type="Rhea" id="RHEA:76159"/>
        <dbReference type="ChEBI" id="CHEBI:17051"/>
    </reaction>
</comment>
<evidence type="ECO:0000259" key="10">
    <source>
        <dbReference type="Pfam" id="PF12430"/>
    </source>
</evidence>
<keyword evidence="5 9" id="KW-0472">Membrane</keyword>
<proteinExistence type="inferred from homology"/>
<protein>
    <recommendedName>
        <fullName evidence="14">Golgi pH regulator</fullName>
    </recommendedName>
</protein>
<feature type="transmembrane region" description="Helical" evidence="9">
    <location>
        <begin position="66"/>
        <end position="91"/>
    </location>
</feature>
<dbReference type="PANTHER" id="PTHR15948:SF0">
    <property type="entry name" value="GOLGI PH REGULATOR A-RELATED"/>
    <property type="match status" value="1"/>
</dbReference>
<dbReference type="InterPro" id="IPR025969">
    <property type="entry name" value="ABA_GPCR_dom"/>
</dbReference>
<feature type="transmembrane region" description="Helical" evidence="9">
    <location>
        <begin position="269"/>
        <end position="294"/>
    </location>
</feature>
<organism evidence="12 13">
    <name type="scientific">Cnephaeus nilssonii</name>
    <name type="common">Northern bat</name>
    <name type="synonym">Eptesicus nilssonii</name>
    <dbReference type="NCBI Taxonomy" id="3371016"/>
    <lineage>
        <taxon>Eukaryota</taxon>
        <taxon>Metazoa</taxon>
        <taxon>Chordata</taxon>
        <taxon>Craniata</taxon>
        <taxon>Vertebrata</taxon>
        <taxon>Euteleostomi</taxon>
        <taxon>Mammalia</taxon>
        <taxon>Eutheria</taxon>
        <taxon>Laurasiatheria</taxon>
        <taxon>Chiroptera</taxon>
        <taxon>Yangochiroptera</taxon>
        <taxon>Vespertilionidae</taxon>
        <taxon>Cnephaeus</taxon>
    </lineage>
</organism>
<gene>
    <name evidence="12" type="ORF">QTO34_011665</name>
</gene>
<dbReference type="Pfam" id="PF12537">
    <property type="entry name" value="GPHR_N"/>
    <property type="match status" value="1"/>
</dbReference>
<reference evidence="12" key="1">
    <citation type="submission" date="2023-06" db="EMBL/GenBank/DDBJ databases">
        <title>Reference genome for the Northern bat (Eptesicus nilssonii), a most northern bat species.</title>
        <authorList>
            <person name="Laine V.N."/>
            <person name="Pulliainen A.T."/>
            <person name="Lilley T.M."/>
        </authorList>
    </citation>
    <scope>NUCLEOTIDE SEQUENCE</scope>
    <source>
        <strain evidence="12">BLF_Eptnil</strain>
        <tissue evidence="12">Kidney</tissue>
    </source>
</reference>
<evidence type="ECO:0000313" key="13">
    <source>
        <dbReference type="Proteomes" id="UP001177744"/>
    </source>
</evidence>
<comment type="catalytic activity">
    <reaction evidence="7">
        <text>bromide(in) = bromide(out)</text>
        <dbReference type="Rhea" id="RHEA:75383"/>
        <dbReference type="ChEBI" id="CHEBI:15858"/>
    </reaction>
</comment>
<dbReference type="EMBL" id="JAULJE010000022">
    <property type="protein sequence ID" value="KAK1329475.1"/>
    <property type="molecule type" value="Genomic_DNA"/>
</dbReference>
<evidence type="ECO:0000256" key="2">
    <source>
        <dbReference type="ARBA" id="ARBA00009478"/>
    </source>
</evidence>
<feature type="transmembrane region" description="Helical" evidence="9">
    <location>
        <begin position="103"/>
        <end position="124"/>
    </location>
</feature>
<comment type="subcellular location">
    <subcellularLocation>
        <location evidence="1">Membrane</location>
        <topology evidence="1">Multi-pass membrane protein</topology>
    </subcellularLocation>
</comment>
<dbReference type="Proteomes" id="UP001177744">
    <property type="component" value="Unassembled WGS sequence"/>
</dbReference>
<evidence type="ECO:0000256" key="1">
    <source>
        <dbReference type="ARBA" id="ARBA00004141"/>
    </source>
</evidence>
<comment type="caution">
    <text evidence="12">The sequence shown here is derived from an EMBL/GenBank/DDBJ whole genome shotgun (WGS) entry which is preliminary data.</text>
</comment>
<evidence type="ECO:0000256" key="3">
    <source>
        <dbReference type="ARBA" id="ARBA00022692"/>
    </source>
</evidence>
<evidence type="ECO:0000256" key="9">
    <source>
        <dbReference type="SAM" id="Phobius"/>
    </source>
</evidence>
<evidence type="ECO:0008006" key="14">
    <source>
        <dbReference type="Google" id="ProtNLM"/>
    </source>
</evidence>
<feature type="domain" description="Golgi pH regulator conserved" evidence="11">
    <location>
        <begin position="99"/>
        <end position="164"/>
    </location>
</feature>
<evidence type="ECO:0000256" key="5">
    <source>
        <dbReference type="ARBA" id="ARBA00023136"/>
    </source>
</evidence>
<evidence type="ECO:0000259" key="11">
    <source>
        <dbReference type="Pfam" id="PF12537"/>
    </source>
</evidence>
<evidence type="ECO:0000256" key="4">
    <source>
        <dbReference type="ARBA" id="ARBA00022989"/>
    </source>
</evidence>
<dbReference type="GO" id="GO:0032580">
    <property type="term" value="C:Golgi cisterna membrane"/>
    <property type="evidence" value="ECO:0007669"/>
    <property type="project" value="TreeGrafter"/>
</dbReference>
<keyword evidence="3 9" id="KW-0812">Transmembrane</keyword>
<comment type="similarity">
    <text evidence="2">Belongs to the Golgi pH regulator (TC 1.A.38) family.</text>
</comment>
<dbReference type="Pfam" id="PF12430">
    <property type="entry name" value="ABA_GPCR"/>
    <property type="match status" value="1"/>
</dbReference>
<evidence type="ECO:0000256" key="7">
    <source>
        <dbReference type="ARBA" id="ARBA00035085"/>
    </source>
</evidence>
<name>A0AA40LE83_CNENI</name>
<dbReference type="InterPro" id="IPR015672">
    <property type="entry name" value="GPHR/GTG"/>
</dbReference>
<accession>A0AA40LE83</accession>
<dbReference type="GO" id="GO:0051452">
    <property type="term" value="P:intracellular pH reduction"/>
    <property type="evidence" value="ECO:0007669"/>
    <property type="project" value="TreeGrafter"/>
</dbReference>
<dbReference type="InterPro" id="IPR022535">
    <property type="entry name" value="Golgi_pH-regulator_cons_dom"/>
</dbReference>
<evidence type="ECO:0000256" key="8">
    <source>
        <dbReference type="ARBA" id="ARBA00044702"/>
    </source>
</evidence>
<feature type="transmembrane region" description="Helical" evidence="9">
    <location>
        <begin position="33"/>
        <end position="54"/>
    </location>
</feature>
<feature type="domain" description="Abscisic acid G-protein coupled receptor-like" evidence="10">
    <location>
        <begin position="235"/>
        <end position="372"/>
    </location>
</feature>
<feature type="transmembrane region" description="Helical" evidence="9">
    <location>
        <begin position="348"/>
        <end position="370"/>
    </location>
</feature>
<keyword evidence="13" id="KW-1185">Reference proteome</keyword>
<evidence type="ECO:0000313" key="12">
    <source>
        <dbReference type="EMBL" id="KAK1329475.1"/>
    </source>
</evidence>